<comment type="caution">
    <text evidence="1">The sequence shown here is derived from an EMBL/GenBank/DDBJ whole genome shotgun (WGS) entry which is preliminary data.</text>
</comment>
<gene>
    <name evidence="1" type="ORF">Goshw_019792</name>
</gene>
<organism evidence="1 2">
    <name type="scientific">Gossypium schwendimanii</name>
    <name type="common">Cotton</name>
    <dbReference type="NCBI Taxonomy" id="34291"/>
    <lineage>
        <taxon>Eukaryota</taxon>
        <taxon>Viridiplantae</taxon>
        <taxon>Streptophyta</taxon>
        <taxon>Embryophyta</taxon>
        <taxon>Tracheophyta</taxon>
        <taxon>Spermatophyta</taxon>
        <taxon>Magnoliopsida</taxon>
        <taxon>eudicotyledons</taxon>
        <taxon>Gunneridae</taxon>
        <taxon>Pentapetalae</taxon>
        <taxon>rosids</taxon>
        <taxon>malvids</taxon>
        <taxon>Malvales</taxon>
        <taxon>Malvaceae</taxon>
        <taxon>Malvoideae</taxon>
        <taxon>Gossypium</taxon>
    </lineage>
</organism>
<dbReference type="AlphaFoldDB" id="A0A7J9MIR2"/>
<protein>
    <submittedName>
        <fullName evidence="1">Uncharacterized protein</fullName>
    </submittedName>
</protein>
<reference evidence="1 2" key="1">
    <citation type="journal article" date="2019" name="Genome Biol. Evol.">
        <title>Insights into the evolution of the New World diploid cottons (Gossypium, subgenus Houzingenia) based on genome sequencing.</title>
        <authorList>
            <person name="Grover C.E."/>
            <person name="Arick M.A. 2nd"/>
            <person name="Thrash A."/>
            <person name="Conover J.L."/>
            <person name="Sanders W.S."/>
            <person name="Peterson D.G."/>
            <person name="Frelichowski J.E."/>
            <person name="Scheffler J.A."/>
            <person name="Scheffler B.E."/>
            <person name="Wendel J.F."/>
        </authorList>
    </citation>
    <scope>NUCLEOTIDE SEQUENCE [LARGE SCALE GENOMIC DNA]</scope>
    <source>
        <strain evidence="1">1</strain>
        <tissue evidence="1">Leaf</tissue>
    </source>
</reference>
<sequence length="128" mass="14096">MRICRGRANLKGQEVPHRDATYCVSLVVATKTRYHTVAWQYDLIVMTTNSIGRIESSIDTTPGSTDTTRTSIGRTHSSKLGSFGLGLLSMPWSDYRYNQSATSTLRTSTKTIQVSSQSSTSPALLPMF</sequence>
<accession>A0A7J9MIR2</accession>
<proteinExistence type="predicted"/>
<evidence type="ECO:0000313" key="1">
    <source>
        <dbReference type="EMBL" id="MBA0870993.1"/>
    </source>
</evidence>
<keyword evidence="2" id="KW-1185">Reference proteome</keyword>
<evidence type="ECO:0000313" key="2">
    <source>
        <dbReference type="Proteomes" id="UP000593576"/>
    </source>
</evidence>
<dbReference type="EMBL" id="JABFAF010000011">
    <property type="protein sequence ID" value="MBA0870993.1"/>
    <property type="molecule type" value="Genomic_DNA"/>
</dbReference>
<name>A0A7J9MIR2_GOSSC</name>
<dbReference type="Proteomes" id="UP000593576">
    <property type="component" value="Unassembled WGS sequence"/>
</dbReference>